<feature type="region of interest" description="Disordered" evidence="1">
    <location>
        <begin position="101"/>
        <end position="121"/>
    </location>
</feature>
<proteinExistence type="predicted"/>
<feature type="compositionally biased region" description="Low complexity" evidence="1">
    <location>
        <begin position="102"/>
        <end position="115"/>
    </location>
</feature>
<dbReference type="VEuPathDB" id="FungiDB:ASPSYDRAFT_511245"/>
<evidence type="ECO:0000313" key="3">
    <source>
        <dbReference type="Proteomes" id="UP000184356"/>
    </source>
</evidence>
<dbReference type="GeneID" id="63764301"/>
<dbReference type="RefSeq" id="XP_040697735.1">
    <property type="nucleotide sequence ID" value="XM_040848228.1"/>
</dbReference>
<dbReference type="OrthoDB" id="10495145at2759"/>
<organism evidence="2 3">
    <name type="scientific">Aspergillus sydowii CBS 593.65</name>
    <dbReference type="NCBI Taxonomy" id="1036612"/>
    <lineage>
        <taxon>Eukaryota</taxon>
        <taxon>Fungi</taxon>
        <taxon>Dikarya</taxon>
        <taxon>Ascomycota</taxon>
        <taxon>Pezizomycotina</taxon>
        <taxon>Eurotiomycetes</taxon>
        <taxon>Eurotiomycetidae</taxon>
        <taxon>Eurotiales</taxon>
        <taxon>Aspergillaceae</taxon>
        <taxon>Aspergillus</taxon>
        <taxon>Aspergillus subgen. Nidulantes</taxon>
    </lineage>
</organism>
<gene>
    <name evidence="2" type="ORF">ASPSYDRAFT_511245</name>
</gene>
<name>A0A1L9T3D8_9EURO</name>
<feature type="compositionally biased region" description="Low complexity" evidence="1">
    <location>
        <begin position="46"/>
        <end position="63"/>
    </location>
</feature>
<dbReference type="Proteomes" id="UP000184356">
    <property type="component" value="Unassembled WGS sequence"/>
</dbReference>
<sequence>MLILNPPSWDVPCDKTSNLQITPEESPELTPKRKRPNTSPSPPPWNWDWDSTPSPMPSSSSLLLSSPLLSPLSTHPNPESIPSFNPKSWLSAAKSILHSAKAKTTGTETGTGTKTDPASGPILKSLEDTVWIVNEEITGIETMMEEMRCWDGISVREVVEIVEEAEGNIWACLERARAEIAEMHGGERNDRVKEAIQCLLAGRIGEVDVLLEGMNT</sequence>
<feature type="region of interest" description="Disordered" evidence="1">
    <location>
        <begin position="1"/>
        <end position="63"/>
    </location>
</feature>
<reference evidence="3" key="1">
    <citation type="journal article" date="2017" name="Genome Biol.">
        <title>Comparative genomics reveals high biological diversity and specific adaptations in the industrially and medically important fungal genus Aspergillus.</title>
        <authorList>
            <person name="de Vries R.P."/>
            <person name="Riley R."/>
            <person name="Wiebenga A."/>
            <person name="Aguilar-Osorio G."/>
            <person name="Amillis S."/>
            <person name="Uchima C.A."/>
            <person name="Anderluh G."/>
            <person name="Asadollahi M."/>
            <person name="Askin M."/>
            <person name="Barry K."/>
            <person name="Battaglia E."/>
            <person name="Bayram O."/>
            <person name="Benocci T."/>
            <person name="Braus-Stromeyer S.A."/>
            <person name="Caldana C."/>
            <person name="Canovas D."/>
            <person name="Cerqueira G.C."/>
            <person name="Chen F."/>
            <person name="Chen W."/>
            <person name="Choi C."/>
            <person name="Clum A."/>
            <person name="Dos Santos R.A."/>
            <person name="Damasio A.R."/>
            <person name="Diallinas G."/>
            <person name="Emri T."/>
            <person name="Fekete E."/>
            <person name="Flipphi M."/>
            <person name="Freyberg S."/>
            <person name="Gallo A."/>
            <person name="Gournas C."/>
            <person name="Habgood R."/>
            <person name="Hainaut M."/>
            <person name="Harispe M.L."/>
            <person name="Henrissat B."/>
            <person name="Hilden K.S."/>
            <person name="Hope R."/>
            <person name="Hossain A."/>
            <person name="Karabika E."/>
            <person name="Karaffa L."/>
            <person name="Karanyi Z."/>
            <person name="Krasevec N."/>
            <person name="Kuo A."/>
            <person name="Kusch H."/>
            <person name="LaButti K."/>
            <person name="Lagendijk E.L."/>
            <person name="Lapidus A."/>
            <person name="Levasseur A."/>
            <person name="Lindquist E."/>
            <person name="Lipzen A."/>
            <person name="Logrieco A.F."/>
            <person name="MacCabe A."/>
            <person name="Maekelae M.R."/>
            <person name="Malavazi I."/>
            <person name="Melin P."/>
            <person name="Meyer V."/>
            <person name="Mielnichuk N."/>
            <person name="Miskei M."/>
            <person name="Molnar A.P."/>
            <person name="Mule G."/>
            <person name="Ngan C.Y."/>
            <person name="Orejas M."/>
            <person name="Orosz E."/>
            <person name="Ouedraogo J.P."/>
            <person name="Overkamp K.M."/>
            <person name="Park H.-S."/>
            <person name="Perrone G."/>
            <person name="Piumi F."/>
            <person name="Punt P.J."/>
            <person name="Ram A.F."/>
            <person name="Ramon A."/>
            <person name="Rauscher S."/>
            <person name="Record E."/>
            <person name="Riano-Pachon D.M."/>
            <person name="Robert V."/>
            <person name="Roehrig J."/>
            <person name="Ruller R."/>
            <person name="Salamov A."/>
            <person name="Salih N.S."/>
            <person name="Samson R.A."/>
            <person name="Sandor E."/>
            <person name="Sanguinetti M."/>
            <person name="Schuetze T."/>
            <person name="Sepcic K."/>
            <person name="Shelest E."/>
            <person name="Sherlock G."/>
            <person name="Sophianopoulou V."/>
            <person name="Squina F.M."/>
            <person name="Sun H."/>
            <person name="Susca A."/>
            <person name="Todd R.B."/>
            <person name="Tsang A."/>
            <person name="Unkles S.E."/>
            <person name="van de Wiele N."/>
            <person name="van Rossen-Uffink D."/>
            <person name="Oliveira J.V."/>
            <person name="Vesth T.C."/>
            <person name="Visser J."/>
            <person name="Yu J.-H."/>
            <person name="Zhou M."/>
            <person name="Andersen M.R."/>
            <person name="Archer D.B."/>
            <person name="Baker S.E."/>
            <person name="Benoit I."/>
            <person name="Brakhage A.A."/>
            <person name="Braus G.H."/>
            <person name="Fischer R."/>
            <person name="Frisvad J.C."/>
            <person name="Goldman G.H."/>
            <person name="Houbraken J."/>
            <person name="Oakley B."/>
            <person name="Pocsi I."/>
            <person name="Scazzocchio C."/>
            <person name="Seiboth B."/>
            <person name="vanKuyk P.A."/>
            <person name="Wortman J."/>
            <person name="Dyer P.S."/>
            <person name="Grigoriev I.V."/>
        </authorList>
    </citation>
    <scope>NUCLEOTIDE SEQUENCE [LARGE SCALE GENOMIC DNA]</scope>
    <source>
        <strain evidence="3">CBS 593.65</strain>
    </source>
</reference>
<protein>
    <submittedName>
        <fullName evidence="2">Uncharacterized protein</fullName>
    </submittedName>
</protein>
<dbReference type="EMBL" id="KV878596">
    <property type="protein sequence ID" value="OJJ53929.1"/>
    <property type="molecule type" value="Genomic_DNA"/>
</dbReference>
<evidence type="ECO:0000313" key="2">
    <source>
        <dbReference type="EMBL" id="OJJ53929.1"/>
    </source>
</evidence>
<accession>A0A1L9T3D8</accession>
<evidence type="ECO:0000256" key="1">
    <source>
        <dbReference type="SAM" id="MobiDB-lite"/>
    </source>
</evidence>
<keyword evidence="3" id="KW-1185">Reference proteome</keyword>
<dbReference type="AlphaFoldDB" id="A0A1L9T3D8"/>